<gene>
    <name evidence="1" type="primary">spoOM</name>
    <name evidence="1" type="ORF">SOCE26_060700</name>
</gene>
<proteinExistence type="predicted"/>
<dbReference type="RefSeq" id="WP_104983105.1">
    <property type="nucleotide sequence ID" value="NZ_CP012673.1"/>
</dbReference>
<dbReference type="Pfam" id="PF07070">
    <property type="entry name" value="Spo0M"/>
    <property type="match status" value="1"/>
</dbReference>
<sequence length="277" mass="30588">MFKKLLASMGVGSAEVDTRLHQHRVTPGSMLTGDVHIRGGDARQEIEQLSLFLMTEVEVESGDTEYRQPQVIQSLALARDFVVNPHEQLAVPFQLFIHPETPITEFPVAQGYQAGVGKGGWGGPVPGTGATMHGRGCRVWIQTGLSIDDGVDASDRDALVVAPTGPISRFLAAVENHGFRLFSADVERGTLRGSSFQSTIGCYQEIEYRAIPGTRYAGSVNELEISFVTRYNDTGVLLEIDQKFRRNDAYRSIVMYHQNYQNVDWEGELGRILSSAR</sequence>
<dbReference type="InterPro" id="IPR009776">
    <property type="entry name" value="Spore_0_M"/>
</dbReference>
<organism evidence="1 2">
    <name type="scientific">Sorangium cellulosum</name>
    <name type="common">Polyangium cellulosum</name>
    <dbReference type="NCBI Taxonomy" id="56"/>
    <lineage>
        <taxon>Bacteria</taxon>
        <taxon>Pseudomonadati</taxon>
        <taxon>Myxococcota</taxon>
        <taxon>Polyangia</taxon>
        <taxon>Polyangiales</taxon>
        <taxon>Polyangiaceae</taxon>
        <taxon>Sorangium</taxon>
    </lineage>
</organism>
<dbReference type="EMBL" id="CP012673">
    <property type="protein sequence ID" value="AUX44604.1"/>
    <property type="molecule type" value="Genomic_DNA"/>
</dbReference>
<evidence type="ECO:0000313" key="2">
    <source>
        <dbReference type="Proteomes" id="UP000238348"/>
    </source>
</evidence>
<dbReference type="AlphaFoldDB" id="A0A2L0EZ72"/>
<accession>A0A2L0EZ72</accession>
<dbReference type="OrthoDB" id="2351239at2"/>
<dbReference type="Proteomes" id="UP000238348">
    <property type="component" value="Chromosome"/>
</dbReference>
<protein>
    <submittedName>
        <fullName evidence="1">SpoOM family protein</fullName>
    </submittedName>
</protein>
<name>A0A2L0EZ72_SORCE</name>
<dbReference type="PANTHER" id="PTHR40053:SF1">
    <property type="entry name" value="SPORULATION-CONTROL PROTEIN SPO0M"/>
    <property type="match status" value="1"/>
</dbReference>
<dbReference type="PANTHER" id="PTHR40053">
    <property type="entry name" value="SPORULATION-CONTROL PROTEIN SPO0M"/>
    <property type="match status" value="1"/>
</dbReference>
<reference evidence="1 2" key="1">
    <citation type="submission" date="2015-09" db="EMBL/GenBank/DDBJ databases">
        <title>Sorangium comparison.</title>
        <authorList>
            <person name="Zaburannyi N."/>
            <person name="Bunk B."/>
            <person name="Overmann J."/>
            <person name="Mueller R."/>
        </authorList>
    </citation>
    <scope>NUCLEOTIDE SEQUENCE [LARGE SCALE GENOMIC DNA]</scope>
    <source>
        <strain evidence="1 2">So ce26</strain>
    </source>
</reference>
<evidence type="ECO:0000313" key="1">
    <source>
        <dbReference type="EMBL" id="AUX44604.1"/>
    </source>
</evidence>